<name>A0A4S4N4Q2_9APHY</name>
<dbReference type="InterPro" id="IPR048519">
    <property type="entry name" value="Gfd2/YDR514C-like_C"/>
</dbReference>
<dbReference type="InterPro" id="IPR036397">
    <property type="entry name" value="RNaseH_sf"/>
</dbReference>
<proteinExistence type="predicted"/>
<evidence type="ECO:0000313" key="4">
    <source>
        <dbReference type="Proteomes" id="UP000308730"/>
    </source>
</evidence>
<dbReference type="GO" id="GO:0003676">
    <property type="term" value="F:nucleic acid binding"/>
    <property type="evidence" value="ECO:0007669"/>
    <property type="project" value="InterPro"/>
</dbReference>
<protein>
    <recommendedName>
        <fullName evidence="2">Gfd2/YDR514C-like C-terminal domain-containing protein</fullName>
    </recommendedName>
</protein>
<dbReference type="GO" id="GO:0005634">
    <property type="term" value="C:nucleus"/>
    <property type="evidence" value="ECO:0007669"/>
    <property type="project" value="TreeGrafter"/>
</dbReference>
<dbReference type="EMBL" id="SGPM01000013">
    <property type="protein sequence ID" value="THH32888.1"/>
    <property type="molecule type" value="Genomic_DNA"/>
</dbReference>
<feature type="domain" description="Gfd2/YDR514C-like C-terminal" evidence="2">
    <location>
        <begin position="148"/>
        <end position="327"/>
    </location>
</feature>
<dbReference type="AlphaFoldDB" id="A0A4S4N4Q2"/>
<dbReference type="Gene3D" id="3.30.420.10">
    <property type="entry name" value="Ribonuclease H-like superfamily/Ribonuclease H"/>
    <property type="match status" value="1"/>
</dbReference>
<dbReference type="Pfam" id="PF21762">
    <property type="entry name" value="DEDDh_C"/>
    <property type="match status" value="1"/>
</dbReference>
<dbReference type="InterPro" id="IPR040151">
    <property type="entry name" value="Gfd2/YDR514C-like"/>
</dbReference>
<feature type="region of interest" description="Disordered" evidence="1">
    <location>
        <begin position="346"/>
        <end position="367"/>
    </location>
</feature>
<feature type="compositionally biased region" description="Acidic residues" evidence="1">
    <location>
        <begin position="358"/>
        <end position="367"/>
    </location>
</feature>
<evidence type="ECO:0000313" key="3">
    <source>
        <dbReference type="EMBL" id="THH32888.1"/>
    </source>
</evidence>
<accession>A0A4S4N4Q2</accession>
<dbReference type="PANTHER" id="PTHR28083:SF1">
    <property type="entry name" value="GOOD FOR FULL DBP5 ACTIVITY PROTEIN 2"/>
    <property type="match status" value="1"/>
</dbReference>
<keyword evidence="4" id="KW-1185">Reference proteome</keyword>
<evidence type="ECO:0000256" key="1">
    <source>
        <dbReference type="SAM" id="MobiDB-lite"/>
    </source>
</evidence>
<gene>
    <name evidence="3" type="ORF">EUX98_g1293</name>
</gene>
<dbReference type="Proteomes" id="UP000308730">
    <property type="component" value="Unassembled WGS sequence"/>
</dbReference>
<dbReference type="OrthoDB" id="5953249at2759"/>
<organism evidence="3 4">
    <name type="scientific">Antrodiella citrinella</name>
    <dbReference type="NCBI Taxonomy" id="2447956"/>
    <lineage>
        <taxon>Eukaryota</taxon>
        <taxon>Fungi</taxon>
        <taxon>Dikarya</taxon>
        <taxon>Basidiomycota</taxon>
        <taxon>Agaricomycotina</taxon>
        <taxon>Agaricomycetes</taxon>
        <taxon>Polyporales</taxon>
        <taxon>Steccherinaceae</taxon>
        <taxon>Antrodiella</taxon>
    </lineage>
</organism>
<dbReference type="InterPro" id="IPR012337">
    <property type="entry name" value="RNaseH-like_sf"/>
</dbReference>
<sequence length="367" mass="41784">MPTSTPTVLGYYRFTDIFYQWHVALPNPEDVSPLKALIAFNALTAPDHPLRMQGADGIELYIGTFDNGEARLLFSSAQVEYLSSDYLITQSSMQSCSPSVYSDAASLKKATRIIDKNNRRLKGTGTRLAARRLAFERIRALWSSKQGIWLAIDFENWDRDHTVYTEFGWSSLRFEDGKEIEESGHWIVDEYRTYMNTYVANNRERYNFGTSEVIKKKEFKPRIASFLNEAKVYGPVFLVFHDPSQDIKTLREIEAPITNLSHLLPDLPPSEGLFVIDTAEMFAALEGETSANKRGLEQVCRHLTHNPQFLHNAGNDAYWTLQACKTMASGDPVDIQREKRWPLHISGTQPKAVFPEPNSDDSDEDIM</sequence>
<comment type="caution">
    <text evidence="3">The sequence shown here is derived from an EMBL/GenBank/DDBJ whole genome shotgun (WGS) entry which is preliminary data.</text>
</comment>
<dbReference type="SUPFAM" id="SSF53098">
    <property type="entry name" value="Ribonuclease H-like"/>
    <property type="match status" value="1"/>
</dbReference>
<evidence type="ECO:0000259" key="2">
    <source>
        <dbReference type="Pfam" id="PF21762"/>
    </source>
</evidence>
<reference evidence="3 4" key="1">
    <citation type="submission" date="2019-02" db="EMBL/GenBank/DDBJ databases">
        <title>Genome sequencing of the rare red list fungi Antrodiella citrinella (Flaviporus citrinellus).</title>
        <authorList>
            <person name="Buettner E."/>
            <person name="Kellner H."/>
        </authorList>
    </citation>
    <scope>NUCLEOTIDE SEQUENCE [LARGE SCALE GENOMIC DNA]</scope>
    <source>
        <strain evidence="3 4">DSM 108506</strain>
    </source>
</reference>
<dbReference type="PANTHER" id="PTHR28083">
    <property type="entry name" value="GOOD FOR FULL DBP5 ACTIVITY PROTEIN 2"/>
    <property type="match status" value="1"/>
</dbReference>